<keyword evidence="5 13" id="KW-0812">Transmembrane</keyword>
<evidence type="ECO:0000256" key="8">
    <source>
        <dbReference type="ARBA" id="ARBA00023136"/>
    </source>
</evidence>
<evidence type="ECO:0000256" key="13">
    <source>
        <dbReference type="SAM" id="Phobius"/>
    </source>
</evidence>
<evidence type="ECO:0000256" key="1">
    <source>
        <dbReference type="ARBA" id="ARBA00004389"/>
    </source>
</evidence>
<dbReference type="InterPro" id="IPR026051">
    <property type="entry name" value="ALG1-like"/>
</dbReference>
<evidence type="ECO:0000313" key="16">
    <source>
        <dbReference type="Proteomes" id="UP001295684"/>
    </source>
</evidence>
<dbReference type="GO" id="GO:0004578">
    <property type="term" value="F:chitobiosyldiphosphodolichol beta-mannosyltransferase activity"/>
    <property type="evidence" value="ECO:0007669"/>
    <property type="project" value="UniProtKB-EC"/>
</dbReference>
<evidence type="ECO:0000256" key="2">
    <source>
        <dbReference type="ARBA" id="ARBA00004922"/>
    </source>
</evidence>
<evidence type="ECO:0000256" key="4">
    <source>
        <dbReference type="ARBA" id="ARBA00022679"/>
    </source>
</evidence>
<keyword evidence="3" id="KW-0328">Glycosyltransferase</keyword>
<dbReference type="Proteomes" id="UP001295684">
    <property type="component" value="Unassembled WGS sequence"/>
</dbReference>
<evidence type="ECO:0000259" key="14">
    <source>
        <dbReference type="Pfam" id="PF00534"/>
    </source>
</evidence>
<organism evidence="15 16">
    <name type="scientific">Euplotes crassus</name>
    <dbReference type="NCBI Taxonomy" id="5936"/>
    <lineage>
        <taxon>Eukaryota</taxon>
        <taxon>Sar</taxon>
        <taxon>Alveolata</taxon>
        <taxon>Ciliophora</taxon>
        <taxon>Intramacronucleata</taxon>
        <taxon>Spirotrichea</taxon>
        <taxon>Hypotrichia</taxon>
        <taxon>Euplotida</taxon>
        <taxon>Euplotidae</taxon>
        <taxon>Moneuplotes</taxon>
    </lineage>
</organism>
<keyword evidence="6" id="KW-0256">Endoplasmic reticulum</keyword>
<evidence type="ECO:0000256" key="10">
    <source>
        <dbReference type="ARBA" id="ARBA00031566"/>
    </source>
</evidence>
<keyword evidence="16" id="KW-1185">Reference proteome</keyword>
<dbReference type="PANTHER" id="PTHR13036">
    <property type="entry name" value="BETA1,4 MANNOSYLTRANSFERASE"/>
    <property type="match status" value="1"/>
</dbReference>
<dbReference type="InterPro" id="IPR001296">
    <property type="entry name" value="Glyco_trans_1"/>
</dbReference>
<name>A0AAD1UJ83_EUPCR</name>
<keyword evidence="7 13" id="KW-1133">Transmembrane helix</keyword>
<dbReference type="EMBL" id="CAMPGE010010907">
    <property type="protein sequence ID" value="CAI2369752.1"/>
    <property type="molecule type" value="Genomic_DNA"/>
</dbReference>
<evidence type="ECO:0000256" key="6">
    <source>
        <dbReference type="ARBA" id="ARBA00022824"/>
    </source>
</evidence>
<evidence type="ECO:0000256" key="11">
    <source>
        <dbReference type="ARBA" id="ARBA00033088"/>
    </source>
</evidence>
<evidence type="ECO:0000256" key="7">
    <source>
        <dbReference type="ARBA" id="ARBA00022989"/>
    </source>
</evidence>
<dbReference type="SUPFAM" id="SSF53756">
    <property type="entry name" value="UDP-Glycosyltransferase/glycogen phosphorylase"/>
    <property type="match status" value="1"/>
</dbReference>
<gene>
    <name evidence="15" type="ORF">ECRASSUSDP1_LOCUS11055</name>
</gene>
<evidence type="ECO:0000256" key="5">
    <source>
        <dbReference type="ARBA" id="ARBA00022692"/>
    </source>
</evidence>
<sequence length="433" mass="50338">MSACVLVFGDLGHSPRMQNHALSMASCDEVDRVYFVGYQGSDLPLAIQQNDKIEVRYISTSLIDKLKKLPRIFYLVYFLLRIIIQLLQSFWILFTLPNIRFWIYQNPPCIPGLWCLAVVRLFRRRSRIILDWHNCGYSILRVNGVNRLIVKVAKIYEKLCGRWADYNLCVSNNFKDDLQEDMGITRPIHVLYDKATPKYGRLDISERHELFTKLWQDDNKFTVESLDGIQEKPQRDLLLFSSTSYTPDEDFNLVVQALISLNEKIITEKGEDYDGPGIHLVVTGKGPLKEQFEVEFEECNKNLKHIQIETMWLEIEDYPKLVGSADLGVCLHYSSSGVDLPMKVVDMFSAQLGCLAINYQSISELVKDDENGQIFIDKDQLCEQIYSILNEFKDGKSPTLEKWREDLKNGFCTERWEDHWNRSVYTSIIQQEL</sequence>
<feature type="transmembrane region" description="Helical" evidence="13">
    <location>
        <begin position="72"/>
        <end position="96"/>
    </location>
</feature>
<dbReference type="GO" id="GO:0005789">
    <property type="term" value="C:endoplasmic reticulum membrane"/>
    <property type="evidence" value="ECO:0007669"/>
    <property type="project" value="UniProtKB-SubCell"/>
</dbReference>
<comment type="catalytic activity">
    <reaction evidence="12">
        <text>an N,N'-diacetylchitobiosyl-diphospho-di-trans,poly-cis-dolichol + GDP-alpha-D-mannose = a beta-D-Man-(1-&gt;4)-beta-D-GlcNAc-(1-&gt;4)-alpha-D-GlcNAc-diphospho-di-trans,poly-cis-dolichol + GDP + H(+)</text>
        <dbReference type="Rhea" id="RHEA:13865"/>
        <dbReference type="Rhea" id="RHEA-COMP:19510"/>
        <dbReference type="Rhea" id="RHEA-COMP:19511"/>
        <dbReference type="ChEBI" id="CHEBI:15378"/>
        <dbReference type="ChEBI" id="CHEBI:57269"/>
        <dbReference type="ChEBI" id="CHEBI:57527"/>
        <dbReference type="ChEBI" id="CHEBI:58189"/>
        <dbReference type="ChEBI" id="CHEBI:58472"/>
        <dbReference type="EC" id="2.4.1.142"/>
    </reaction>
    <physiologicalReaction direction="left-to-right" evidence="12">
        <dbReference type="Rhea" id="RHEA:13866"/>
    </physiologicalReaction>
</comment>
<accession>A0AAD1UJ83</accession>
<keyword evidence="8 13" id="KW-0472">Membrane</keyword>
<evidence type="ECO:0000256" key="12">
    <source>
        <dbReference type="ARBA" id="ARBA00045071"/>
    </source>
</evidence>
<dbReference type="Pfam" id="PF00534">
    <property type="entry name" value="Glycos_transf_1"/>
    <property type="match status" value="1"/>
</dbReference>
<dbReference type="PANTHER" id="PTHR13036:SF0">
    <property type="entry name" value="CHITOBIOSYLDIPHOSPHODOLICHOL BETA-MANNOSYLTRANSFERASE"/>
    <property type="match status" value="1"/>
</dbReference>
<protein>
    <recommendedName>
        <fullName evidence="10">Beta-1,4-mannosyltransferase</fullName>
    </recommendedName>
    <alternativeName>
        <fullName evidence="11">GDP-Man:GlcNAc2-PP-dolichol mannosyltransferase</fullName>
    </alternativeName>
    <alternativeName>
        <fullName evidence="9">GDP-mannose-dolichol diphosphochitobiose mannosyltransferase</fullName>
    </alternativeName>
</protein>
<comment type="caution">
    <text evidence="15">The sequence shown here is derived from an EMBL/GenBank/DDBJ whole genome shotgun (WGS) entry which is preliminary data.</text>
</comment>
<feature type="domain" description="Glycosyl transferase family 1" evidence="14">
    <location>
        <begin position="229"/>
        <end position="391"/>
    </location>
</feature>
<evidence type="ECO:0000313" key="15">
    <source>
        <dbReference type="EMBL" id="CAI2369752.1"/>
    </source>
</evidence>
<dbReference type="Gene3D" id="3.40.50.2000">
    <property type="entry name" value="Glycogen Phosphorylase B"/>
    <property type="match status" value="2"/>
</dbReference>
<comment type="subcellular location">
    <subcellularLocation>
        <location evidence="1">Endoplasmic reticulum membrane</location>
        <topology evidence="1">Single-pass membrane protein</topology>
    </subcellularLocation>
</comment>
<proteinExistence type="predicted"/>
<dbReference type="AlphaFoldDB" id="A0AAD1UJ83"/>
<comment type="pathway">
    <text evidence="2">Protein modification; protein glycosylation.</text>
</comment>
<keyword evidence="4" id="KW-0808">Transferase</keyword>
<evidence type="ECO:0000256" key="9">
    <source>
        <dbReference type="ARBA" id="ARBA00031434"/>
    </source>
</evidence>
<reference evidence="15" key="1">
    <citation type="submission" date="2023-07" db="EMBL/GenBank/DDBJ databases">
        <authorList>
            <consortium name="AG Swart"/>
            <person name="Singh M."/>
            <person name="Singh A."/>
            <person name="Seah K."/>
            <person name="Emmerich C."/>
        </authorList>
    </citation>
    <scope>NUCLEOTIDE SEQUENCE</scope>
    <source>
        <strain evidence="15">DP1</strain>
    </source>
</reference>
<evidence type="ECO:0000256" key="3">
    <source>
        <dbReference type="ARBA" id="ARBA00022676"/>
    </source>
</evidence>